<keyword evidence="4" id="KW-1185">Reference proteome</keyword>
<dbReference type="AlphaFoldDB" id="A0A3A8IKQ6"/>
<evidence type="ECO:0000313" key="4">
    <source>
        <dbReference type="Proteomes" id="UP000268094"/>
    </source>
</evidence>
<dbReference type="Pfam" id="PF10593">
    <property type="entry name" value="Z1"/>
    <property type="match status" value="1"/>
</dbReference>
<dbReference type="InterPro" id="IPR006935">
    <property type="entry name" value="Helicase/UvrB_N"/>
</dbReference>
<gene>
    <name evidence="3" type="ORF">D7V88_23490</name>
</gene>
<dbReference type="Gene3D" id="3.40.50.300">
    <property type="entry name" value="P-loop containing nucleotide triphosphate hydrolases"/>
    <property type="match status" value="1"/>
</dbReference>
<protein>
    <recommendedName>
        <fullName evidence="5">Endonuclease Z1 domain-containing protein</fullName>
    </recommendedName>
</protein>
<dbReference type="RefSeq" id="WP_120542884.1">
    <property type="nucleotide sequence ID" value="NZ_RAVZ01000172.1"/>
</dbReference>
<name>A0A3A8IKQ6_9BACT</name>
<dbReference type="EMBL" id="RAVZ01000172">
    <property type="protein sequence ID" value="RKG83775.1"/>
    <property type="molecule type" value="Genomic_DNA"/>
</dbReference>
<reference evidence="4" key="1">
    <citation type="submission" date="2018-09" db="EMBL/GenBank/DDBJ databases">
        <authorList>
            <person name="Livingstone P.G."/>
            <person name="Whitworth D.E."/>
        </authorList>
    </citation>
    <scope>NUCLEOTIDE SEQUENCE [LARGE SCALE GENOMIC DNA]</scope>
    <source>
        <strain evidence="4">CA054A</strain>
    </source>
</reference>
<dbReference type="InterPro" id="IPR027417">
    <property type="entry name" value="P-loop_NTPase"/>
</dbReference>
<dbReference type="GO" id="GO:0005524">
    <property type="term" value="F:ATP binding"/>
    <property type="evidence" value="ECO:0007669"/>
    <property type="project" value="InterPro"/>
</dbReference>
<comment type="caution">
    <text evidence="3">The sequence shown here is derived from an EMBL/GenBank/DDBJ whole genome shotgun (WGS) entry which is preliminary data.</text>
</comment>
<evidence type="ECO:0008006" key="5">
    <source>
        <dbReference type="Google" id="ProtNLM"/>
    </source>
</evidence>
<accession>A0A3A8IKQ6</accession>
<feature type="domain" description="Putative endonuclease Z1" evidence="2">
    <location>
        <begin position="299"/>
        <end position="513"/>
    </location>
</feature>
<evidence type="ECO:0000313" key="3">
    <source>
        <dbReference type="EMBL" id="RKG83775.1"/>
    </source>
</evidence>
<dbReference type="Pfam" id="PF04851">
    <property type="entry name" value="ResIII"/>
    <property type="match status" value="1"/>
</dbReference>
<dbReference type="OrthoDB" id="436461at2"/>
<evidence type="ECO:0000259" key="2">
    <source>
        <dbReference type="Pfam" id="PF10593"/>
    </source>
</evidence>
<sequence length="736" mass="80968">MTSLNITGTFYPKYRAINPSFEPETFSCAERTVSRLLTTGTSSAHPGILLGKVQSGKTRTFISVIALAFDNGYDIAIVLSKNSTALIDQTIKRLRNEFRPFLENEDVAIYDIMKSPDSFTTWELNSKLIFVAKKQSDNLRRLSTLVSEKCPAMSSRRVLIVDDEADNASVGYTKRDGVVDANKIAAQVSALRSHFEKTSFLQVTATPYALYLQPDDIEVANVAEFRPTRPAFTELVHVPKTYVGGETYFGMDAQDDATLEGMVHRTVSAAELERLKKHDGRAVKLTDVLTSSAVEGYRGALVTFIVGGCIQRINGAAAGVSPKKLRYSFLLHSEAGKPSHDWQSILTHSIVDAFRAVAEQNNGVFSLLTQTAYEDLARSLNLDGKPIPALDATQRAVKQALTGDEITIATVNSDEDVASLLDDSGQLKLRSPLNIFVGGQVLDRGVTLSNLIGFFYGRRPNKFQQDTVLQHSRMYGYRRPDLAVTRFYTSSGIRRAMFQMEEFDQILRDAILSGATDGGSNVVQFIRQAGDGSIVPCSPSKILLSSTQTLRPFKRLLPIGFQSGYRTGANAIAPVVSALDAEIEQLCGFDRNEPSLVALDDALRLLSAIEPTLSFGDDDDAPSFDWTAAKLALRYLSGLHPDDKKKGKVLLWASHGRESMRMAGTSSHATYIETPDSEKTEGRLAKEYAINHPILFLLRQEGLKKLGWNGTAFYWPIIRAQKNTPSAIFSSQTVAD</sequence>
<evidence type="ECO:0000259" key="1">
    <source>
        <dbReference type="Pfam" id="PF04851"/>
    </source>
</evidence>
<dbReference type="GO" id="GO:0016787">
    <property type="term" value="F:hydrolase activity"/>
    <property type="evidence" value="ECO:0007669"/>
    <property type="project" value="InterPro"/>
</dbReference>
<proteinExistence type="predicted"/>
<dbReference type="SUPFAM" id="SSF52540">
    <property type="entry name" value="P-loop containing nucleoside triphosphate hydrolases"/>
    <property type="match status" value="1"/>
</dbReference>
<dbReference type="GO" id="GO:0003677">
    <property type="term" value="F:DNA binding"/>
    <property type="evidence" value="ECO:0007669"/>
    <property type="project" value="InterPro"/>
</dbReference>
<organism evidence="3 4">
    <name type="scientific">Corallococcus terminator</name>
    <dbReference type="NCBI Taxonomy" id="2316733"/>
    <lineage>
        <taxon>Bacteria</taxon>
        <taxon>Pseudomonadati</taxon>
        <taxon>Myxococcota</taxon>
        <taxon>Myxococcia</taxon>
        <taxon>Myxococcales</taxon>
        <taxon>Cystobacterineae</taxon>
        <taxon>Myxococcaceae</taxon>
        <taxon>Corallococcus</taxon>
    </lineage>
</organism>
<dbReference type="Proteomes" id="UP000268094">
    <property type="component" value="Unassembled WGS sequence"/>
</dbReference>
<feature type="domain" description="Helicase/UvrB N-terminal" evidence="1">
    <location>
        <begin position="53"/>
        <end position="207"/>
    </location>
</feature>
<dbReference type="InterPro" id="IPR018310">
    <property type="entry name" value="Put_endonuclease_Z1-dom"/>
</dbReference>